<evidence type="ECO:0000256" key="5">
    <source>
        <dbReference type="ARBA" id="ARBA00022777"/>
    </source>
</evidence>
<dbReference type="PANTHER" id="PTHR44936">
    <property type="entry name" value="SENSOR PROTEIN CREC"/>
    <property type="match status" value="1"/>
</dbReference>
<evidence type="ECO:0000256" key="4">
    <source>
        <dbReference type="ARBA" id="ARBA00022741"/>
    </source>
</evidence>
<dbReference type="EC" id="2.7.13.3" evidence="2"/>
<comment type="caution">
    <text evidence="9">The sequence shown here is derived from an EMBL/GenBank/DDBJ whole genome shotgun (WGS) entry which is preliminary data.</text>
</comment>
<dbReference type="PROSITE" id="PS50109">
    <property type="entry name" value="HIS_KIN"/>
    <property type="match status" value="1"/>
</dbReference>
<evidence type="ECO:0000256" key="6">
    <source>
        <dbReference type="ARBA" id="ARBA00022840"/>
    </source>
</evidence>
<evidence type="ECO:0000259" key="8">
    <source>
        <dbReference type="PROSITE" id="PS50109"/>
    </source>
</evidence>
<accession>A0A5D5AS32</accession>
<sequence length="373" mass="41642">MTSEHHESAGPPSETVRRTRVMPAISNPGNRRVLLEWVRAQEEYVAVSGGQDRLRDAEYDICVLDERTLRQNVTVVRDRRRAETGALPVLLVSSASDFASVEAWARHTMDQNLWEFVDEVVTTPIEHVELRSRLENLRRIRDQSIAVAQKTEQLLLLNRITRHDIRNEMNVITGWAGQLEDHVDEAGQEICERVLDSSHNVVDLTRAVREFVEILEMDDDPELKPIALENALADEIVKRRSLFEDAEFVVDGEIPPVQIQANELLSSVFRNLLNNSVQHNNSRTPRVTVTVTRRTASVVVTIADNGPGIPSDRRDAVLGRTEDGLDHPSAGVGLYLVDTLVEQYGGTVRITDSTDGGAAVVVTLPTDSQVGDR</sequence>
<dbReference type="InterPro" id="IPR050980">
    <property type="entry name" value="2C_sensor_his_kinase"/>
</dbReference>
<dbReference type="GO" id="GO:0005524">
    <property type="term" value="F:ATP binding"/>
    <property type="evidence" value="ECO:0007669"/>
    <property type="project" value="UniProtKB-KW"/>
</dbReference>
<dbReference type="InterPro" id="IPR005467">
    <property type="entry name" value="His_kinase_dom"/>
</dbReference>
<protein>
    <recommendedName>
        <fullName evidence="2">histidine kinase</fullName>
        <ecNumber evidence="2">2.7.13.3</ecNumber>
    </recommendedName>
</protein>
<dbReference type="PRINTS" id="PR00344">
    <property type="entry name" value="BCTRLSENSOR"/>
</dbReference>
<organism evidence="9 10">
    <name type="scientific">Natrialba swarupiae</name>
    <dbReference type="NCBI Taxonomy" id="2448032"/>
    <lineage>
        <taxon>Archaea</taxon>
        <taxon>Methanobacteriati</taxon>
        <taxon>Methanobacteriota</taxon>
        <taxon>Stenosarchaea group</taxon>
        <taxon>Halobacteria</taxon>
        <taxon>Halobacteriales</taxon>
        <taxon>Natrialbaceae</taxon>
        <taxon>Natrialba</taxon>
    </lineage>
</organism>
<evidence type="ECO:0000256" key="3">
    <source>
        <dbReference type="ARBA" id="ARBA00022679"/>
    </source>
</evidence>
<dbReference type="PANTHER" id="PTHR44936:SF10">
    <property type="entry name" value="SENSOR PROTEIN RSTB"/>
    <property type="match status" value="1"/>
</dbReference>
<dbReference type="Gene3D" id="3.30.565.10">
    <property type="entry name" value="Histidine kinase-like ATPase, C-terminal domain"/>
    <property type="match status" value="1"/>
</dbReference>
<dbReference type="InterPro" id="IPR003594">
    <property type="entry name" value="HATPase_dom"/>
</dbReference>
<evidence type="ECO:0000256" key="7">
    <source>
        <dbReference type="SAM" id="MobiDB-lite"/>
    </source>
</evidence>
<dbReference type="SUPFAM" id="SSF55874">
    <property type="entry name" value="ATPase domain of HSP90 chaperone/DNA topoisomerase II/histidine kinase"/>
    <property type="match status" value="1"/>
</dbReference>
<dbReference type="CDD" id="cd00075">
    <property type="entry name" value="HATPase"/>
    <property type="match status" value="1"/>
</dbReference>
<reference evidence="9 10" key="1">
    <citation type="submission" date="2019-08" db="EMBL/GenBank/DDBJ databases">
        <title>Archaea genome.</title>
        <authorList>
            <person name="Kajale S."/>
            <person name="Shouche Y."/>
            <person name="Deshpande N."/>
            <person name="Sharma A."/>
        </authorList>
    </citation>
    <scope>NUCLEOTIDE SEQUENCE [LARGE SCALE GENOMIC DNA]</scope>
    <source>
        <strain evidence="9 10">ESP3B_9</strain>
    </source>
</reference>
<dbReference type="Pfam" id="PF02518">
    <property type="entry name" value="HATPase_c"/>
    <property type="match status" value="1"/>
</dbReference>
<evidence type="ECO:0000313" key="10">
    <source>
        <dbReference type="Proteomes" id="UP000324104"/>
    </source>
</evidence>
<keyword evidence="3" id="KW-0808">Transferase</keyword>
<dbReference type="InterPro" id="IPR004358">
    <property type="entry name" value="Sig_transdc_His_kin-like_C"/>
</dbReference>
<keyword evidence="5 9" id="KW-0418">Kinase</keyword>
<keyword evidence="6" id="KW-0067">ATP-binding</keyword>
<dbReference type="SMART" id="SM00387">
    <property type="entry name" value="HATPase_c"/>
    <property type="match status" value="1"/>
</dbReference>
<evidence type="ECO:0000256" key="1">
    <source>
        <dbReference type="ARBA" id="ARBA00000085"/>
    </source>
</evidence>
<evidence type="ECO:0000256" key="2">
    <source>
        <dbReference type="ARBA" id="ARBA00012438"/>
    </source>
</evidence>
<dbReference type="Proteomes" id="UP000324104">
    <property type="component" value="Unassembled WGS sequence"/>
</dbReference>
<proteinExistence type="predicted"/>
<evidence type="ECO:0000313" key="9">
    <source>
        <dbReference type="EMBL" id="TYT63924.1"/>
    </source>
</evidence>
<name>A0A5D5AS32_9EURY</name>
<feature type="region of interest" description="Disordered" evidence="7">
    <location>
        <begin position="1"/>
        <end position="23"/>
    </location>
</feature>
<gene>
    <name evidence="9" type="ORF">FYC77_01570</name>
</gene>
<dbReference type="AlphaFoldDB" id="A0A5D5AS32"/>
<keyword evidence="4" id="KW-0547">Nucleotide-binding</keyword>
<dbReference type="EMBL" id="VTAW01000001">
    <property type="protein sequence ID" value="TYT63924.1"/>
    <property type="molecule type" value="Genomic_DNA"/>
</dbReference>
<dbReference type="InterPro" id="IPR036890">
    <property type="entry name" value="HATPase_C_sf"/>
</dbReference>
<dbReference type="GO" id="GO:0004673">
    <property type="term" value="F:protein histidine kinase activity"/>
    <property type="evidence" value="ECO:0007669"/>
    <property type="project" value="UniProtKB-EC"/>
</dbReference>
<keyword evidence="10" id="KW-1185">Reference proteome</keyword>
<feature type="domain" description="Histidine kinase" evidence="8">
    <location>
        <begin position="160"/>
        <end position="368"/>
    </location>
</feature>
<comment type="catalytic activity">
    <reaction evidence="1">
        <text>ATP + protein L-histidine = ADP + protein N-phospho-L-histidine.</text>
        <dbReference type="EC" id="2.7.13.3"/>
    </reaction>
</comment>